<keyword evidence="7" id="KW-1185">Reference proteome</keyword>
<dbReference type="InterPro" id="IPR058625">
    <property type="entry name" value="MdtA-like_BSH"/>
</dbReference>
<evidence type="ECO:0000256" key="2">
    <source>
        <dbReference type="ARBA" id="ARBA00023054"/>
    </source>
</evidence>
<proteinExistence type="predicted"/>
<dbReference type="Gene3D" id="2.40.30.170">
    <property type="match status" value="1"/>
</dbReference>
<evidence type="ECO:0000313" key="7">
    <source>
        <dbReference type="Proteomes" id="UP000218418"/>
    </source>
</evidence>
<keyword evidence="4" id="KW-0812">Transmembrane</keyword>
<dbReference type="Gene3D" id="1.10.287.470">
    <property type="entry name" value="Helix hairpin bin"/>
    <property type="match status" value="1"/>
</dbReference>
<dbReference type="EMBL" id="AP018227">
    <property type="protein sequence ID" value="BAY85215.1"/>
    <property type="molecule type" value="Genomic_DNA"/>
</dbReference>
<name>A0A1Z4LVD7_9CYAN</name>
<evidence type="ECO:0000256" key="1">
    <source>
        <dbReference type="ARBA" id="ARBA00004196"/>
    </source>
</evidence>
<dbReference type="OrthoDB" id="556614at2"/>
<dbReference type="Pfam" id="PF25917">
    <property type="entry name" value="BSH_RND"/>
    <property type="match status" value="1"/>
</dbReference>
<dbReference type="PANTHER" id="PTHR32347:SF27">
    <property type="entry name" value="RND EFFLUX PUMP MEMBRANE FUSION PROTEIN BARREL-SANDWICH DOMAIN-CONTAINING PROTEIN"/>
    <property type="match status" value="1"/>
</dbReference>
<dbReference type="Gene3D" id="2.40.50.100">
    <property type="match status" value="1"/>
</dbReference>
<dbReference type="InterPro" id="IPR050465">
    <property type="entry name" value="UPF0194_transport"/>
</dbReference>
<dbReference type="SUPFAM" id="SSF51230">
    <property type="entry name" value="Single hybrid motif"/>
    <property type="match status" value="1"/>
</dbReference>
<dbReference type="Proteomes" id="UP000218418">
    <property type="component" value="Chromosome"/>
</dbReference>
<gene>
    <name evidence="6" type="ORF">NIES267_47140</name>
</gene>
<sequence>MQIISKPSHKLIGVVVTATLMTGGIAIYGISQTGLLTTSEPPVVETQPTVKKVTALGRLEPQGEVINLSAPLNLDGDRVTKLLVKEGDKVKAGDVIAILDSQKTLQDELLKAKEQIRMAEAKLAQVQAGAKTGEIKAQEATIARLQSEKTNQIAAQQATISRIQAEKNTEIAAQKATIARLKAEVDNANIEYQRYQKLFSNGAVSNSLRDSKRLTLQTAKQQMNEARANLNRIESSRQQELSEARANLNRIQSSGSEQIKEAEATLNQISEIRPVDVRAAQTEVDNAKAALKQGQTNLEQAYIRAPIAGQVLKIHTRVGEQISSQGIAELGKTQQMMVVAEVYQTDIEKVKLGQKASIRGQAFSGELQGEVAQIGLQINRQNVFSNQPGENLDKRVVDVKIRLNPEDSKRVTGLTNLQVQTEIEL</sequence>
<feature type="transmembrane region" description="Helical" evidence="4">
    <location>
        <begin position="12"/>
        <end position="31"/>
    </location>
</feature>
<evidence type="ECO:0000256" key="4">
    <source>
        <dbReference type="SAM" id="Phobius"/>
    </source>
</evidence>
<dbReference type="GO" id="GO:0030313">
    <property type="term" value="C:cell envelope"/>
    <property type="evidence" value="ECO:0007669"/>
    <property type="project" value="UniProtKB-SubCell"/>
</dbReference>
<evidence type="ECO:0000313" key="6">
    <source>
        <dbReference type="EMBL" id="BAY85215.1"/>
    </source>
</evidence>
<accession>A0A1Z4LVD7</accession>
<dbReference type="InterPro" id="IPR011053">
    <property type="entry name" value="Single_hybrid_motif"/>
</dbReference>
<dbReference type="SUPFAM" id="SSF111369">
    <property type="entry name" value="HlyD-like secretion proteins"/>
    <property type="match status" value="2"/>
</dbReference>
<protein>
    <submittedName>
        <fullName evidence="6">DevB family ABC exporter membrane fusion protein</fullName>
    </submittedName>
</protein>
<reference evidence="6 7" key="1">
    <citation type="submission" date="2017-06" db="EMBL/GenBank/DDBJ databases">
        <title>Genome sequencing of cyanobaciteial culture collection at National Institute for Environmental Studies (NIES).</title>
        <authorList>
            <person name="Hirose Y."/>
            <person name="Shimura Y."/>
            <person name="Fujisawa T."/>
            <person name="Nakamura Y."/>
            <person name="Kawachi M."/>
        </authorList>
    </citation>
    <scope>NUCLEOTIDE SEQUENCE [LARGE SCALE GENOMIC DNA]</scope>
    <source>
        <strain evidence="6 7">NIES-267</strain>
    </source>
</reference>
<evidence type="ECO:0000259" key="5">
    <source>
        <dbReference type="Pfam" id="PF25917"/>
    </source>
</evidence>
<dbReference type="InterPro" id="IPR014315">
    <property type="entry name" value="ABC_heterocyst_DevB"/>
</dbReference>
<dbReference type="NCBIfam" id="TIGR02971">
    <property type="entry name" value="heterocyst_DevB"/>
    <property type="match status" value="1"/>
</dbReference>
<keyword evidence="2 3" id="KW-0175">Coiled coil</keyword>
<dbReference type="AlphaFoldDB" id="A0A1Z4LVD7"/>
<organism evidence="6 7">
    <name type="scientific">Calothrix parasitica NIES-267</name>
    <dbReference type="NCBI Taxonomy" id="1973488"/>
    <lineage>
        <taxon>Bacteria</taxon>
        <taxon>Bacillati</taxon>
        <taxon>Cyanobacteriota</taxon>
        <taxon>Cyanophyceae</taxon>
        <taxon>Nostocales</taxon>
        <taxon>Calotrichaceae</taxon>
        <taxon>Calothrix</taxon>
    </lineage>
</organism>
<dbReference type="PANTHER" id="PTHR32347">
    <property type="entry name" value="EFFLUX SYSTEM COMPONENT YKNX-RELATED"/>
    <property type="match status" value="1"/>
</dbReference>
<evidence type="ECO:0000256" key="3">
    <source>
        <dbReference type="SAM" id="Coils"/>
    </source>
</evidence>
<comment type="subcellular location">
    <subcellularLocation>
        <location evidence="1">Cell envelope</location>
    </subcellularLocation>
</comment>
<keyword evidence="4" id="KW-1133">Transmembrane helix</keyword>
<keyword evidence="4" id="KW-0472">Membrane</keyword>
<feature type="coiled-coil region" evidence="3">
    <location>
        <begin position="102"/>
        <end position="129"/>
    </location>
</feature>
<feature type="coiled-coil region" evidence="3">
    <location>
        <begin position="164"/>
        <end position="243"/>
    </location>
</feature>
<dbReference type="PRINTS" id="PR01490">
    <property type="entry name" value="RTXTOXIND"/>
</dbReference>
<feature type="domain" description="Multidrug resistance protein MdtA-like barrel-sandwich hybrid" evidence="5">
    <location>
        <begin position="78"/>
        <end position="325"/>
    </location>
</feature>